<name>A0A1W1DB77_9ZZZZ</name>
<evidence type="ECO:0000256" key="2">
    <source>
        <dbReference type="ARBA" id="ARBA00022748"/>
    </source>
</evidence>
<keyword evidence="2" id="KW-0201">Cytochrome c-type biogenesis</keyword>
<proteinExistence type="predicted"/>
<comment type="subcellular location">
    <subcellularLocation>
        <location evidence="1">Cell envelope</location>
    </subcellularLocation>
</comment>
<gene>
    <name evidence="4" type="ORF">MNB_SUP05-4-919</name>
</gene>
<evidence type="ECO:0000259" key="3">
    <source>
        <dbReference type="PROSITE" id="PS51352"/>
    </source>
</evidence>
<protein>
    <submittedName>
        <fullName evidence="4">Cytochrome c-type biogenesis protein CcmG/DsbE, thiol:disulfide oxidoreductase</fullName>
    </submittedName>
</protein>
<dbReference type="InterPro" id="IPR013740">
    <property type="entry name" value="Redoxin"/>
</dbReference>
<evidence type="ECO:0000313" key="4">
    <source>
        <dbReference type="EMBL" id="SFV77770.1"/>
    </source>
</evidence>
<reference evidence="4" key="1">
    <citation type="submission" date="2016-10" db="EMBL/GenBank/DDBJ databases">
        <authorList>
            <person name="de Groot N.N."/>
        </authorList>
    </citation>
    <scope>NUCLEOTIDE SEQUENCE</scope>
</reference>
<dbReference type="EMBL" id="FPHR01000031">
    <property type="protein sequence ID" value="SFV77770.1"/>
    <property type="molecule type" value="Genomic_DNA"/>
</dbReference>
<dbReference type="GO" id="GO:0030313">
    <property type="term" value="C:cell envelope"/>
    <property type="evidence" value="ECO:0007669"/>
    <property type="project" value="UniProtKB-SubCell"/>
</dbReference>
<sequence length="172" mass="19582">MFKKITIILSLFLSMTIAQAITIDEIIASAKAATSKEVRVPDFSLTDLNGNVHTDESTQGKFLVVNFWATWCPPCLKEIPAFVDFYENNKDKVLILGLDYEQSNTKAVIEFTDTFMVNYPIIMFDDKNGPQFEKFGEVLGMPTTYIYDRNGRLIDFHMGEMNIDDLQKAISK</sequence>
<dbReference type="Gene3D" id="3.40.30.10">
    <property type="entry name" value="Glutaredoxin"/>
    <property type="match status" value="1"/>
</dbReference>
<dbReference type="AlphaFoldDB" id="A0A1W1DB77"/>
<feature type="domain" description="Thioredoxin" evidence="3">
    <location>
        <begin position="34"/>
        <end position="172"/>
    </location>
</feature>
<dbReference type="InterPro" id="IPR050553">
    <property type="entry name" value="Thioredoxin_ResA/DsbE_sf"/>
</dbReference>
<evidence type="ECO:0000256" key="1">
    <source>
        <dbReference type="ARBA" id="ARBA00004196"/>
    </source>
</evidence>
<dbReference type="Pfam" id="PF08534">
    <property type="entry name" value="Redoxin"/>
    <property type="match status" value="1"/>
</dbReference>
<dbReference type="InterPro" id="IPR036249">
    <property type="entry name" value="Thioredoxin-like_sf"/>
</dbReference>
<accession>A0A1W1DB77</accession>
<dbReference type="CDD" id="cd02966">
    <property type="entry name" value="TlpA_like_family"/>
    <property type="match status" value="1"/>
</dbReference>
<organism evidence="4">
    <name type="scientific">hydrothermal vent metagenome</name>
    <dbReference type="NCBI Taxonomy" id="652676"/>
    <lineage>
        <taxon>unclassified sequences</taxon>
        <taxon>metagenomes</taxon>
        <taxon>ecological metagenomes</taxon>
    </lineage>
</organism>
<dbReference type="InterPro" id="IPR017937">
    <property type="entry name" value="Thioredoxin_CS"/>
</dbReference>
<dbReference type="PROSITE" id="PS51352">
    <property type="entry name" value="THIOREDOXIN_2"/>
    <property type="match status" value="1"/>
</dbReference>
<dbReference type="PROSITE" id="PS00194">
    <property type="entry name" value="THIOREDOXIN_1"/>
    <property type="match status" value="1"/>
</dbReference>
<dbReference type="InterPro" id="IPR013766">
    <property type="entry name" value="Thioredoxin_domain"/>
</dbReference>
<dbReference type="GO" id="GO:0016491">
    <property type="term" value="F:oxidoreductase activity"/>
    <property type="evidence" value="ECO:0007669"/>
    <property type="project" value="InterPro"/>
</dbReference>
<dbReference type="SUPFAM" id="SSF52833">
    <property type="entry name" value="Thioredoxin-like"/>
    <property type="match status" value="1"/>
</dbReference>
<dbReference type="PANTHER" id="PTHR42852:SF17">
    <property type="entry name" value="THIOREDOXIN-LIKE PROTEIN HI_1115"/>
    <property type="match status" value="1"/>
</dbReference>
<dbReference type="GO" id="GO:0017004">
    <property type="term" value="P:cytochrome complex assembly"/>
    <property type="evidence" value="ECO:0007669"/>
    <property type="project" value="UniProtKB-KW"/>
</dbReference>
<dbReference type="PANTHER" id="PTHR42852">
    <property type="entry name" value="THIOL:DISULFIDE INTERCHANGE PROTEIN DSBE"/>
    <property type="match status" value="1"/>
</dbReference>